<feature type="compositionally biased region" description="Basic and acidic residues" evidence="2">
    <location>
        <begin position="10"/>
        <end position="20"/>
    </location>
</feature>
<dbReference type="AlphaFoldDB" id="A0ABD5M8C0"/>
<dbReference type="RefSeq" id="WP_372387465.1">
    <property type="nucleotide sequence ID" value="NZ_JBGNYA010000001.1"/>
</dbReference>
<feature type="region of interest" description="Disordered" evidence="2">
    <location>
        <begin position="1"/>
        <end position="20"/>
    </location>
</feature>
<dbReference type="PROSITE" id="PS50966">
    <property type="entry name" value="ZF_SWIM"/>
    <property type="match status" value="1"/>
</dbReference>
<proteinExistence type="predicted"/>
<feature type="domain" description="SWIM-type" evidence="3">
    <location>
        <begin position="59"/>
        <end position="93"/>
    </location>
</feature>
<keyword evidence="1" id="KW-0863">Zinc-finger</keyword>
<evidence type="ECO:0000256" key="2">
    <source>
        <dbReference type="SAM" id="MobiDB-lite"/>
    </source>
</evidence>
<gene>
    <name evidence="4" type="ORF">OS889_03875</name>
</gene>
<organism evidence="4 5">
    <name type="scientific">Halobellus rubicundus</name>
    <dbReference type="NCBI Taxonomy" id="2996466"/>
    <lineage>
        <taxon>Archaea</taxon>
        <taxon>Methanobacteriati</taxon>
        <taxon>Methanobacteriota</taxon>
        <taxon>Stenosarchaea group</taxon>
        <taxon>Halobacteria</taxon>
        <taxon>Halobacteriales</taxon>
        <taxon>Haloferacaceae</taxon>
        <taxon>Halobellus</taxon>
    </lineage>
</organism>
<dbReference type="InterPro" id="IPR007527">
    <property type="entry name" value="Znf_SWIM"/>
</dbReference>
<comment type="caution">
    <text evidence="4">The sequence shown here is derived from an EMBL/GenBank/DDBJ whole genome shotgun (WGS) entry which is preliminary data.</text>
</comment>
<accession>A0ABD5M8C0</accession>
<protein>
    <recommendedName>
        <fullName evidence="3">SWIM-type domain-containing protein</fullName>
    </recommendedName>
</protein>
<dbReference type="GO" id="GO:0008270">
    <property type="term" value="F:zinc ion binding"/>
    <property type="evidence" value="ECO:0007669"/>
    <property type="project" value="UniProtKB-KW"/>
</dbReference>
<evidence type="ECO:0000259" key="3">
    <source>
        <dbReference type="PROSITE" id="PS50966"/>
    </source>
</evidence>
<evidence type="ECO:0000256" key="1">
    <source>
        <dbReference type="PROSITE-ProRule" id="PRU00325"/>
    </source>
</evidence>
<evidence type="ECO:0000313" key="5">
    <source>
        <dbReference type="Proteomes" id="UP001570511"/>
    </source>
</evidence>
<dbReference type="Proteomes" id="UP001570511">
    <property type="component" value="Unassembled WGS sequence"/>
</dbReference>
<evidence type="ECO:0000313" key="4">
    <source>
        <dbReference type="EMBL" id="MFA1610142.1"/>
    </source>
</evidence>
<keyword evidence="1" id="KW-0479">Metal-binding</keyword>
<name>A0ABD5M8C0_9EURY</name>
<reference evidence="4 5" key="1">
    <citation type="submission" date="2024-08" db="EMBL/GenBank/DDBJ databases">
        <title>Halobellus sp. MBLA0158 whole genome sequence.</title>
        <authorList>
            <person name="Hwang C.Y."/>
            <person name="Cho E.-S."/>
            <person name="Seo M.-J."/>
        </authorList>
    </citation>
    <scope>NUCLEOTIDE SEQUENCE [LARGE SCALE GENOMIC DNA]</scope>
    <source>
        <strain evidence="4 5">MBLA0158</strain>
    </source>
</reference>
<keyword evidence="1" id="KW-0862">Zinc</keyword>
<keyword evidence="5" id="KW-1185">Reference proteome</keyword>
<dbReference type="EMBL" id="JBGNYA010000001">
    <property type="protein sequence ID" value="MFA1610142.1"/>
    <property type="molecule type" value="Genomic_DNA"/>
</dbReference>
<sequence>MSSTHSGANKPHDDRSIDDLDKRDVRALTEAMSVLPDYGRARGADGLFVVIGENSNDPYLVDVVGKACECPDAEYRDPDGGCKHIKRIEYATGRTAIPQWVDRDVVDDNLGCAVDAEPRYAVADGGIIEADDDGEIIDDDTNGRPEDCDCGPWNADAGLPCWPCYRDGFRMPVGEIDG</sequence>